<accession>A0A6P1MLF9</accession>
<dbReference type="InterPro" id="IPR036412">
    <property type="entry name" value="HAD-like_sf"/>
</dbReference>
<protein>
    <submittedName>
        <fullName evidence="1">Uncharacterized protein</fullName>
    </submittedName>
</protein>
<evidence type="ECO:0000313" key="2">
    <source>
        <dbReference type="Proteomes" id="UP000463883"/>
    </source>
</evidence>
<dbReference type="Proteomes" id="UP000463883">
    <property type="component" value="Chromosome"/>
</dbReference>
<proteinExistence type="predicted"/>
<dbReference type="Pfam" id="PF24694">
    <property type="entry name" value="LNS2_PITM1-3"/>
    <property type="match status" value="1"/>
</dbReference>
<dbReference type="KEGG" id="amic:Ami3637_15020"/>
<dbReference type="EMBL" id="CP047591">
    <property type="protein sequence ID" value="QHI73514.1"/>
    <property type="molecule type" value="Genomic_DNA"/>
</dbReference>
<dbReference type="Gene3D" id="3.40.50.1000">
    <property type="entry name" value="HAD superfamily/HAD-like"/>
    <property type="match status" value="1"/>
</dbReference>
<gene>
    <name evidence="1" type="ORF">Ami3637_15020</name>
</gene>
<evidence type="ECO:0000313" key="1">
    <source>
        <dbReference type="EMBL" id="QHI73514.1"/>
    </source>
</evidence>
<organism evidence="1 2">
    <name type="scientific">Aminipila terrae</name>
    <dbReference type="NCBI Taxonomy" id="2697030"/>
    <lineage>
        <taxon>Bacteria</taxon>
        <taxon>Bacillati</taxon>
        <taxon>Bacillota</taxon>
        <taxon>Clostridia</taxon>
        <taxon>Peptostreptococcales</taxon>
        <taxon>Anaerovoracaceae</taxon>
        <taxon>Aminipila</taxon>
    </lineage>
</organism>
<sequence length="225" mass="25832">MNIISIRENSHYARESITTLDTMNIMDLNILHRDIIHGEKVQESIRPNYNNQHVNLKGSNMRKILINENNRSDLTIMLFVEGTILKPKSWLSLYNHNSYIPIGNAVEIIKKWQEQGANIIYCTSRKKKQADAIATLLKKYSFDGSFLVSRESKERYKDIVEMVKPDILIEDDCKSIGGAWQMCITKVNQEIRKKILSIIVSEFKGIDNLPADIDSLKTFSANSNL</sequence>
<dbReference type="InterPro" id="IPR023214">
    <property type="entry name" value="HAD_sf"/>
</dbReference>
<dbReference type="SUPFAM" id="SSF56784">
    <property type="entry name" value="HAD-like"/>
    <property type="match status" value="1"/>
</dbReference>
<reference evidence="1 2" key="1">
    <citation type="submission" date="2020-01" db="EMBL/GenBank/DDBJ databases">
        <title>Genomic analysis of Aminipila sp. CBA3637.</title>
        <authorList>
            <person name="Kim Y.B."/>
            <person name="Roh S.W."/>
        </authorList>
    </citation>
    <scope>NUCLEOTIDE SEQUENCE [LARGE SCALE GENOMIC DNA]</scope>
    <source>
        <strain evidence="1 2">CBA3637</strain>
    </source>
</reference>
<dbReference type="RefSeq" id="WP_162363279.1">
    <property type="nucleotide sequence ID" value="NZ_CP047591.1"/>
</dbReference>
<keyword evidence="2" id="KW-1185">Reference proteome</keyword>
<dbReference type="AlphaFoldDB" id="A0A6P1MLF9"/>
<name>A0A6P1MLF9_9FIRM</name>